<keyword evidence="3" id="KW-1185">Reference proteome</keyword>
<evidence type="ECO:0000313" key="3">
    <source>
        <dbReference type="Proteomes" id="UP000248840"/>
    </source>
</evidence>
<feature type="transmembrane region" description="Helical" evidence="1">
    <location>
        <begin position="81"/>
        <end position="102"/>
    </location>
</feature>
<reference evidence="2 3" key="1">
    <citation type="submission" date="2018-06" db="EMBL/GenBank/DDBJ databases">
        <title>Genomic Encyclopedia of Archaeal and Bacterial Type Strains, Phase II (KMG-II): from individual species to whole genera.</title>
        <authorList>
            <person name="Goeker M."/>
        </authorList>
    </citation>
    <scope>NUCLEOTIDE SEQUENCE [LARGE SCALE GENOMIC DNA]</scope>
    <source>
        <strain evidence="2 3">DSM 25663</strain>
    </source>
</reference>
<proteinExistence type="predicted"/>
<feature type="transmembrane region" description="Helical" evidence="1">
    <location>
        <begin position="9"/>
        <end position="30"/>
    </location>
</feature>
<comment type="caution">
    <text evidence="2">The sequence shown here is derived from an EMBL/GenBank/DDBJ whole genome shotgun (WGS) entry which is preliminary data.</text>
</comment>
<accession>A0A328YIR6</accession>
<organism evidence="2 3">
    <name type="scientific">Flavobacterium aciduliphilum</name>
    <dbReference type="NCBI Taxonomy" id="1101402"/>
    <lineage>
        <taxon>Bacteria</taxon>
        <taxon>Pseudomonadati</taxon>
        <taxon>Bacteroidota</taxon>
        <taxon>Flavobacteriia</taxon>
        <taxon>Flavobacteriales</taxon>
        <taxon>Flavobacteriaceae</taxon>
        <taxon>Flavobacterium</taxon>
    </lineage>
</organism>
<dbReference type="InterPro" id="IPR025250">
    <property type="entry name" value="DUF4199"/>
</dbReference>
<sequence>MKKIITKNIIFRNGIYGGLLVSMVMASMTLYMKFHPNYEPSMFVGFLSMFIGFSFVFVGIKSCKAINNNLFTFGNAFKTGFLIALIISTLYVGTWLIIYYNFFPHFMEQYATLALKHVKAEELAAKTADLNQMKEWYKNPLMVIVLTYLEILPAGILSSFVSAFILRKK</sequence>
<evidence type="ECO:0000256" key="1">
    <source>
        <dbReference type="SAM" id="Phobius"/>
    </source>
</evidence>
<evidence type="ECO:0000313" key="2">
    <source>
        <dbReference type="EMBL" id="RAR70116.1"/>
    </source>
</evidence>
<dbReference type="AlphaFoldDB" id="A0A328YIR6"/>
<dbReference type="Proteomes" id="UP000248840">
    <property type="component" value="Unassembled WGS sequence"/>
</dbReference>
<keyword evidence="1" id="KW-1133">Transmembrane helix</keyword>
<dbReference type="Pfam" id="PF13858">
    <property type="entry name" value="DUF4199"/>
    <property type="match status" value="1"/>
</dbReference>
<dbReference type="RefSeq" id="WP_112113941.1">
    <property type="nucleotide sequence ID" value="NZ_QLSZ01000012.1"/>
</dbReference>
<protein>
    <submittedName>
        <fullName evidence="2">Uncharacterized protein DUF4199</fullName>
    </submittedName>
</protein>
<feature type="transmembrane region" description="Helical" evidence="1">
    <location>
        <begin position="42"/>
        <end position="60"/>
    </location>
</feature>
<dbReference type="OrthoDB" id="6384283at2"/>
<keyword evidence="1" id="KW-0472">Membrane</keyword>
<dbReference type="EMBL" id="QLSZ01000012">
    <property type="protein sequence ID" value="RAR70116.1"/>
    <property type="molecule type" value="Genomic_DNA"/>
</dbReference>
<gene>
    <name evidence="2" type="ORF">CLV55_11228</name>
</gene>
<name>A0A328YIR6_9FLAO</name>
<keyword evidence="1" id="KW-0812">Transmembrane</keyword>
<feature type="transmembrane region" description="Helical" evidence="1">
    <location>
        <begin position="141"/>
        <end position="166"/>
    </location>
</feature>